<evidence type="ECO:0000313" key="3">
    <source>
        <dbReference type="EMBL" id="AUG54567.1"/>
    </source>
</evidence>
<evidence type="ECO:0000313" key="4">
    <source>
        <dbReference type="Proteomes" id="UP000233458"/>
    </source>
</evidence>
<dbReference type="Pfam" id="PF01531">
    <property type="entry name" value="Glyco_transf_11"/>
    <property type="match status" value="1"/>
</dbReference>
<protein>
    <submittedName>
        <fullName evidence="3">Alpha-1,2-fucosyltransferase</fullName>
    </submittedName>
</protein>
<dbReference type="PANTHER" id="PTHR11927:SF9">
    <property type="entry name" value="L-FUCOSYLTRANSFERASE"/>
    <property type="match status" value="1"/>
</dbReference>
<sequence>MAQLKTPVVVGLSGGLGNQMFQYAAGRSLALKLNVPLELDISWFKGCLDRNYALDMFNVSATLREHKSSLPDFLQNFETRMSRRYARRRMGVPIYREPHFHFDPNFETIENPVFLEGYWQSERYFRKYAETIHADLRLRKPIPEACQNVMNDVRSSNAICVHVRRGDYVNNPEAARTHGVCSLDYYRRAVSTLCYGLENPQCFVFSDDPKWVHENIVLPCCTTVVDFNDSNNVHWDLALMAACKHFVIANSSLSWWGAWLGNARDKRVIAPMIWFKDDKDTKDLIPATWERL</sequence>
<dbReference type="PANTHER" id="PTHR11927">
    <property type="entry name" value="GALACTOSIDE 2-L-FUCOSYLTRANSFERASE"/>
    <property type="match status" value="1"/>
</dbReference>
<keyword evidence="4" id="KW-1185">Reference proteome</keyword>
<dbReference type="InterPro" id="IPR002516">
    <property type="entry name" value="Glyco_trans_11"/>
</dbReference>
<proteinExistence type="predicted"/>
<evidence type="ECO:0000256" key="2">
    <source>
        <dbReference type="ARBA" id="ARBA00022679"/>
    </source>
</evidence>
<keyword evidence="1" id="KW-0328">Glycosyltransferase</keyword>
<evidence type="ECO:0000256" key="1">
    <source>
        <dbReference type="ARBA" id="ARBA00022676"/>
    </source>
</evidence>
<gene>
    <name evidence="3" type="ORF">CSC3H3_18965</name>
</gene>
<reference evidence="3 4" key="1">
    <citation type="submission" date="2017-10" db="EMBL/GenBank/DDBJ databases">
        <title>Biodiversity and function of Thalassospira species in the particle-attached aromatic-hydrocarbon-degrading consortia from the surface seawater of the China South Sea.</title>
        <authorList>
            <person name="Dong C."/>
            <person name="Liu R."/>
            <person name="Shao Z."/>
        </authorList>
    </citation>
    <scope>NUCLEOTIDE SEQUENCE [LARGE SCALE GENOMIC DNA]</scope>
    <source>
        <strain evidence="3 4">CSC3H3</strain>
    </source>
</reference>
<keyword evidence="2" id="KW-0808">Transferase</keyword>
<accession>A0ABN5FIS7</accession>
<dbReference type="CDD" id="cd11301">
    <property type="entry name" value="Fut1_Fut2_like"/>
    <property type="match status" value="1"/>
</dbReference>
<organism evidence="3 4">
    <name type="scientific">Thalassospira marina</name>
    <dbReference type="NCBI Taxonomy" id="2048283"/>
    <lineage>
        <taxon>Bacteria</taxon>
        <taxon>Pseudomonadati</taxon>
        <taxon>Pseudomonadota</taxon>
        <taxon>Alphaproteobacteria</taxon>
        <taxon>Rhodospirillales</taxon>
        <taxon>Thalassospiraceae</taxon>
        <taxon>Thalassospira</taxon>
    </lineage>
</organism>
<dbReference type="RefSeq" id="WP_101285852.1">
    <property type="nucleotide sequence ID" value="NZ_CP024199.1"/>
</dbReference>
<dbReference type="Proteomes" id="UP000233458">
    <property type="component" value="Chromosome"/>
</dbReference>
<dbReference type="EMBL" id="CP024199">
    <property type="protein sequence ID" value="AUG54567.1"/>
    <property type="molecule type" value="Genomic_DNA"/>
</dbReference>
<name>A0ABN5FIS7_9PROT</name>